<dbReference type="GeneID" id="11495328"/>
<dbReference type="EMBL" id="HE580267">
    <property type="protein sequence ID" value="CCD22578.1"/>
    <property type="molecule type" value="Genomic_DNA"/>
</dbReference>
<gene>
    <name evidence="2" type="primary">NDAI0A04210</name>
    <name evidence="2" type="ordered locus">NDAI_0A04210</name>
</gene>
<dbReference type="KEGG" id="ndi:NDAI_0A04210"/>
<feature type="region of interest" description="Disordered" evidence="1">
    <location>
        <begin position="90"/>
        <end position="111"/>
    </location>
</feature>
<protein>
    <submittedName>
        <fullName evidence="2">Uncharacterized protein</fullName>
    </submittedName>
</protein>
<organism evidence="2 3">
    <name type="scientific">Naumovozyma dairenensis (strain ATCC 10597 / BCRC 20456 / CBS 421 / NBRC 0211 / NRRL Y-12639)</name>
    <name type="common">Saccharomyces dairenensis</name>
    <dbReference type="NCBI Taxonomy" id="1071378"/>
    <lineage>
        <taxon>Eukaryota</taxon>
        <taxon>Fungi</taxon>
        <taxon>Dikarya</taxon>
        <taxon>Ascomycota</taxon>
        <taxon>Saccharomycotina</taxon>
        <taxon>Saccharomycetes</taxon>
        <taxon>Saccharomycetales</taxon>
        <taxon>Saccharomycetaceae</taxon>
        <taxon>Naumovozyma</taxon>
    </lineage>
</organism>
<dbReference type="Proteomes" id="UP000000689">
    <property type="component" value="Chromosome 1"/>
</dbReference>
<evidence type="ECO:0000256" key="1">
    <source>
        <dbReference type="SAM" id="MobiDB-lite"/>
    </source>
</evidence>
<sequence>MLQLRLSFAVTMLSYFEYLRTYLFFMRIPRTNEVETHVRIRSYVYSHTAECVAPGKCPWSNRYPVGVLTGTAPLFRSIVFSRGLTLRKRSARNKGGRGRDKQRDRETKEGEGVLFSAESVNNIANAQRHTVSSSKLLCFCFYSCSTPERPSHFIAIG</sequence>
<dbReference type="RefSeq" id="XP_003667821.1">
    <property type="nucleotide sequence ID" value="XM_003667773.1"/>
</dbReference>
<name>G0W440_NAUDC</name>
<dbReference type="HOGENOM" id="CLU_1678382_0_0_1"/>
<evidence type="ECO:0000313" key="2">
    <source>
        <dbReference type="EMBL" id="CCD22578.1"/>
    </source>
</evidence>
<evidence type="ECO:0000313" key="3">
    <source>
        <dbReference type="Proteomes" id="UP000000689"/>
    </source>
</evidence>
<reference evidence="2 3" key="1">
    <citation type="journal article" date="2011" name="Proc. Natl. Acad. Sci. U.S.A.">
        <title>Evolutionary erosion of yeast sex chromosomes by mating-type switching accidents.</title>
        <authorList>
            <person name="Gordon J.L."/>
            <person name="Armisen D."/>
            <person name="Proux-Wera E."/>
            <person name="Oheigeartaigh S.S."/>
            <person name="Byrne K.P."/>
            <person name="Wolfe K.H."/>
        </authorList>
    </citation>
    <scope>NUCLEOTIDE SEQUENCE [LARGE SCALE GENOMIC DNA]</scope>
    <source>
        <strain evidence="3">ATCC 10597 / BCRC 20456 / CBS 421 / NBRC 0211 / NRRL Y-12639</strain>
    </source>
</reference>
<feature type="compositionally biased region" description="Basic and acidic residues" evidence="1">
    <location>
        <begin position="97"/>
        <end position="111"/>
    </location>
</feature>
<accession>G0W440</accession>
<proteinExistence type="predicted"/>
<dbReference type="AlphaFoldDB" id="G0W440"/>
<keyword evidence="3" id="KW-1185">Reference proteome</keyword>